<reference evidence="1 2" key="1">
    <citation type="submission" date="2018-08" db="EMBL/GenBank/DDBJ databases">
        <title>Meiothermus granaticius genome AF-68 sequencing project.</title>
        <authorList>
            <person name="Da Costa M.S."/>
            <person name="Albuquerque L."/>
            <person name="Raposo P."/>
            <person name="Froufe H.J.C."/>
            <person name="Barroso C.S."/>
            <person name="Egas C."/>
        </authorList>
    </citation>
    <scope>NUCLEOTIDE SEQUENCE [LARGE SCALE GENOMIC DNA]</scope>
    <source>
        <strain evidence="1 2">AF-68</strain>
    </source>
</reference>
<protein>
    <submittedName>
        <fullName evidence="1">Uncharacterized protein</fullName>
    </submittedName>
</protein>
<comment type="caution">
    <text evidence="1">The sequence shown here is derived from an EMBL/GenBank/DDBJ whole genome shotgun (WGS) entry which is preliminary data.</text>
</comment>
<dbReference type="Proteomes" id="UP000266178">
    <property type="component" value="Unassembled WGS sequence"/>
</dbReference>
<name>A0A399F3U3_9DEIN</name>
<dbReference type="AlphaFoldDB" id="A0A399F3U3"/>
<gene>
    <name evidence="1" type="ORF">Mgrana_02762</name>
</gene>
<evidence type="ECO:0000313" key="2">
    <source>
        <dbReference type="Proteomes" id="UP000266178"/>
    </source>
</evidence>
<accession>A0A399F3U3</accession>
<proteinExistence type="predicted"/>
<organism evidence="1 2">
    <name type="scientific">Meiothermus granaticius NBRC 107808</name>
    <dbReference type="NCBI Taxonomy" id="1227551"/>
    <lineage>
        <taxon>Bacteria</taxon>
        <taxon>Thermotogati</taxon>
        <taxon>Deinococcota</taxon>
        <taxon>Deinococci</taxon>
        <taxon>Thermales</taxon>
        <taxon>Thermaceae</taxon>
        <taxon>Meiothermus</taxon>
    </lineage>
</organism>
<evidence type="ECO:0000313" key="1">
    <source>
        <dbReference type="EMBL" id="RIH91364.1"/>
    </source>
</evidence>
<keyword evidence="2" id="KW-1185">Reference proteome</keyword>
<sequence length="118" mass="12308">MPFSANTFATGGPPLVVFGSPVCTGTTCSATNGRGLARFDGGYKLPPANLLSRSLQYSSAVLGLDRYLYAAQANSSFLRVLDFFGPTESLTASGLNTLTLDPQANTPTVALAYIPVVQ</sequence>
<dbReference type="EMBL" id="QWLB01000046">
    <property type="protein sequence ID" value="RIH91364.1"/>
    <property type="molecule type" value="Genomic_DNA"/>
</dbReference>